<name>A0A8S5URA0_9CAUD</name>
<evidence type="ECO:0000313" key="1">
    <source>
        <dbReference type="EMBL" id="DAF97013.1"/>
    </source>
</evidence>
<dbReference type="EMBL" id="BK016124">
    <property type="protein sequence ID" value="DAF97013.1"/>
    <property type="molecule type" value="Genomic_DNA"/>
</dbReference>
<reference evidence="1" key="1">
    <citation type="journal article" date="2021" name="Proc. Natl. Acad. Sci. U.S.A.">
        <title>A Catalog of Tens of Thousands of Viruses from Human Metagenomes Reveals Hidden Associations with Chronic Diseases.</title>
        <authorList>
            <person name="Tisza M.J."/>
            <person name="Buck C.B."/>
        </authorList>
    </citation>
    <scope>NUCLEOTIDE SEQUENCE</scope>
    <source>
        <strain evidence="1">CtsIb3</strain>
    </source>
</reference>
<accession>A0A8S5URA0</accession>
<proteinExistence type="predicted"/>
<protein>
    <submittedName>
        <fullName evidence="1">Uncharacterized protein</fullName>
    </submittedName>
</protein>
<organism evidence="1">
    <name type="scientific">Myoviridae sp. ctsIb3</name>
    <dbReference type="NCBI Taxonomy" id="2825189"/>
    <lineage>
        <taxon>Viruses</taxon>
        <taxon>Duplodnaviria</taxon>
        <taxon>Heunggongvirae</taxon>
        <taxon>Uroviricota</taxon>
        <taxon>Caudoviricetes</taxon>
    </lineage>
</organism>
<sequence>MYGRYQPEISEATFRAIRLQRTTATQIAKISINESTGVVHLLF</sequence>